<dbReference type="GO" id="GO:0005737">
    <property type="term" value="C:cytoplasm"/>
    <property type="evidence" value="ECO:0007669"/>
    <property type="project" value="GOC"/>
</dbReference>
<dbReference type="EMBL" id="JABWDY010031918">
    <property type="protein sequence ID" value="KAF5184571.1"/>
    <property type="molecule type" value="Genomic_DNA"/>
</dbReference>
<protein>
    <submittedName>
        <fullName evidence="1">Rzz complex</fullName>
    </submittedName>
</protein>
<reference evidence="1 2" key="1">
    <citation type="submission" date="2020-06" db="EMBL/GenBank/DDBJ databases">
        <title>Transcriptomic and genomic resources for Thalictrum thalictroides and T. hernandezii: Facilitating candidate gene discovery in an emerging model plant lineage.</title>
        <authorList>
            <person name="Arias T."/>
            <person name="Riano-Pachon D.M."/>
            <person name="Di Stilio V.S."/>
        </authorList>
    </citation>
    <scope>NUCLEOTIDE SEQUENCE [LARGE SCALE GENOMIC DNA]</scope>
    <source>
        <strain evidence="2">cv. WT478/WT964</strain>
        <tissue evidence="1">Leaves</tissue>
    </source>
</reference>
<keyword evidence="2" id="KW-1185">Reference proteome</keyword>
<accession>A0A7J6VIN4</accession>
<name>A0A7J6VIN4_THATH</name>
<evidence type="ECO:0000313" key="2">
    <source>
        <dbReference type="Proteomes" id="UP000554482"/>
    </source>
</evidence>
<organism evidence="1 2">
    <name type="scientific">Thalictrum thalictroides</name>
    <name type="common">Rue-anemone</name>
    <name type="synonym">Anemone thalictroides</name>
    <dbReference type="NCBI Taxonomy" id="46969"/>
    <lineage>
        <taxon>Eukaryota</taxon>
        <taxon>Viridiplantae</taxon>
        <taxon>Streptophyta</taxon>
        <taxon>Embryophyta</taxon>
        <taxon>Tracheophyta</taxon>
        <taxon>Spermatophyta</taxon>
        <taxon>Magnoliopsida</taxon>
        <taxon>Ranunculales</taxon>
        <taxon>Ranunculaceae</taxon>
        <taxon>Thalictroideae</taxon>
        <taxon>Thalictrum</taxon>
    </lineage>
</organism>
<comment type="caution">
    <text evidence="1">The sequence shown here is derived from an EMBL/GenBank/DDBJ whole genome shotgun (WGS) entry which is preliminary data.</text>
</comment>
<evidence type="ECO:0000313" key="1">
    <source>
        <dbReference type="EMBL" id="KAF5184571.1"/>
    </source>
</evidence>
<dbReference type="GO" id="GO:0006888">
    <property type="term" value="P:endoplasmic reticulum to Golgi vesicle-mediated transport"/>
    <property type="evidence" value="ECO:0007669"/>
    <property type="project" value="TreeGrafter"/>
</dbReference>
<dbReference type="Proteomes" id="UP000554482">
    <property type="component" value="Unassembled WGS sequence"/>
</dbReference>
<dbReference type="AlphaFoldDB" id="A0A7J6VIN4"/>
<dbReference type="PANTHER" id="PTHR12205">
    <property type="entry name" value="CENTROMERE/KINETOCHORE PROTEIN ZW10"/>
    <property type="match status" value="1"/>
</dbReference>
<feature type="non-terminal residue" evidence="1">
    <location>
        <position position="1"/>
    </location>
</feature>
<gene>
    <name evidence="1" type="ORF">FRX31_025843</name>
</gene>
<dbReference type="GO" id="GO:0007094">
    <property type="term" value="P:mitotic spindle assembly checkpoint signaling"/>
    <property type="evidence" value="ECO:0007669"/>
    <property type="project" value="TreeGrafter"/>
</dbReference>
<proteinExistence type="predicted"/>
<dbReference type="PANTHER" id="PTHR12205:SF0">
    <property type="entry name" value="CENTROMERE_KINETOCHORE PROTEIN ZW10 HOMOLOG"/>
    <property type="match status" value="1"/>
</dbReference>
<sequence length="213" mass="24806">MLQNYANGSRFDFVEELDQETMEKDEEILGLVSSSGSQVDIPSIYSNIIQEIKLACNILCLKNDRWMRCFGRSSWPCILELIIAHFLSKGETRKNAPFKARGSKEDFSEQVVQLFFLSERCIISKAGAHLMESVHQTIRQESMEFYHAARDTLLLYEAICDCDELQFLYIPIKLQLDVSERKIRFTSNLPLKELLEKIEDIGRWDSEYENEMD</sequence>
<dbReference type="GO" id="GO:1990423">
    <property type="term" value="C:RZZ complex"/>
    <property type="evidence" value="ECO:0007669"/>
    <property type="project" value="TreeGrafter"/>
</dbReference>
<dbReference type="OrthoDB" id="534815at2759"/>